<reference evidence="8" key="1">
    <citation type="journal article" date="2008" name="Environ. Microbiol.">
        <title>A metagenomic analysis of soil bacteria extends the diversity of quorum-quenching lactonases.</title>
        <authorList>
            <person name="Riaz K."/>
            <person name="Elmerich C."/>
            <person name="Moreira D."/>
            <person name="Raffoux A."/>
            <person name="Dessaux Y."/>
            <person name="Faure D."/>
        </authorList>
    </citation>
    <scope>NUCLEOTIDE SEQUENCE</scope>
</reference>
<proteinExistence type="inferred from homology"/>
<evidence type="ECO:0000256" key="6">
    <source>
        <dbReference type="ARBA" id="ARBA00029440"/>
    </source>
</evidence>
<dbReference type="SUPFAM" id="SSF53383">
    <property type="entry name" value="PLP-dependent transferases"/>
    <property type="match status" value="1"/>
</dbReference>
<dbReference type="GO" id="GO:0006526">
    <property type="term" value="P:L-arginine biosynthetic process"/>
    <property type="evidence" value="ECO:0007669"/>
    <property type="project" value="UniProtKB-ARBA"/>
</dbReference>
<dbReference type="InterPro" id="IPR015422">
    <property type="entry name" value="PyrdxlP-dep_Trfase_small"/>
</dbReference>
<dbReference type="GO" id="GO:0030170">
    <property type="term" value="F:pyridoxal phosphate binding"/>
    <property type="evidence" value="ECO:0007669"/>
    <property type="project" value="InterPro"/>
</dbReference>
<dbReference type="InterPro" id="IPR015421">
    <property type="entry name" value="PyrdxlP-dep_Trfase_major"/>
</dbReference>
<name>B1NMD7_9BACT</name>
<comment type="similarity">
    <text evidence="7">Belongs to the class-III pyridoxal-phosphate-dependent aminotransferase family.</text>
</comment>
<evidence type="ECO:0000256" key="2">
    <source>
        <dbReference type="ARBA" id="ARBA00022576"/>
    </source>
</evidence>
<dbReference type="InterPro" id="IPR004636">
    <property type="entry name" value="AcOrn/SuccOrn_fam"/>
</dbReference>
<evidence type="ECO:0000256" key="7">
    <source>
        <dbReference type="RuleBase" id="RU003560"/>
    </source>
</evidence>
<protein>
    <submittedName>
        <fullName evidence="8">Putative ArgD</fullName>
    </submittedName>
</protein>
<dbReference type="InterPro" id="IPR049704">
    <property type="entry name" value="Aminotrans_3_PPA_site"/>
</dbReference>
<comment type="cofactor">
    <cofactor evidence="1">
        <name>pyridoxal 5'-phosphate</name>
        <dbReference type="ChEBI" id="CHEBI:597326"/>
    </cofactor>
</comment>
<sequence length="401" mass="42378">MTVVMEDVVARESRHVLQTYKRNAVTLVRGEGVRLFDANGREYYDLLSGIGVAALGHAHPGLARAVSEQAKTLIHTSNLFFHPLQGELAERLASLSGLPRAFFCNSGTEAVEACLKFARRYWYTKGAPRQEFIALDESFHGRTLGSLSVTSDEHYRQPFEPLLPTVKFVPTNDPAALLAAASTSTAAIIAESVIGEGGIKPLTPAFAAAIKEACATTGALYIADEIQSGLGRTGHPFYFQALGVEPHLVAVGKALGGGVPVGAALVSQQVADAISFGDHGTTYGGNLLACRAALFVLGEIFDHGVAENVKRVGQAFEQRLRAIAAKHPIVKEVRGSGLMWGVELKRDAAAVVPAGLAQGVIVNRTAETVVRLLPPLIINETEVDEALGRLDSALGAVGAGE</sequence>
<dbReference type="PIRSF" id="PIRSF000521">
    <property type="entry name" value="Transaminase_4ab_Lys_Orn"/>
    <property type="match status" value="1"/>
</dbReference>
<dbReference type="AlphaFoldDB" id="B1NMD7"/>
<keyword evidence="5 7" id="KW-0663">Pyridoxal phosphate</keyword>
<evidence type="ECO:0000313" key="8">
    <source>
        <dbReference type="EMBL" id="ABV58981.1"/>
    </source>
</evidence>
<dbReference type="PROSITE" id="PS00600">
    <property type="entry name" value="AA_TRANSFER_CLASS_3"/>
    <property type="match status" value="1"/>
</dbReference>
<comment type="pathway">
    <text evidence="6">Amino-acid biosynthesis.</text>
</comment>
<dbReference type="Pfam" id="PF00202">
    <property type="entry name" value="Aminotran_3"/>
    <property type="match status" value="1"/>
</dbReference>
<dbReference type="InterPro" id="IPR005814">
    <property type="entry name" value="Aminotrans_3"/>
</dbReference>
<evidence type="ECO:0000256" key="4">
    <source>
        <dbReference type="ARBA" id="ARBA00022679"/>
    </source>
</evidence>
<dbReference type="GO" id="GO:0008483">
    <property type="term" value="F:transaminase activity"/>
    <property type="evidence" value="ECO:0007669"/>
    <property type="project" value="UniProtKB-KW"/>
</dbReference>
<dbReference type="InterPro" id="IPR015424">
    <property type="entry name" value="PyrdxlP-dep_Trfase"/>
</dbReference>
<dbReference type="GO" id="GO:0042802">
    <property type="term" value="F:identical protein binding"/>
    <property type="evidence" value="ECO:0007669"/>
    <property type="project" value="TreeGrafter"/>
</dbReference>
<evidence type="ECO:0000256" key="3">
    <source>
        <dbReference type="ARBA" id="ARBA00022605"/>
    </source>
</evidence>
<dbReference type="EMBL" id="EF655902">
    <property type="protein sequence ID" value="ABV58981.1"/>
    <property type="molecule type" value="Genomic_DNA"/>
</dbReference>
<dbReference type="InterPro" id="IPR050103">
    <property type="entry name" value="Class-III_PLP-dep_AT"/>
</dbReference>
<keyword evidence="4" id="KW-0808">Transferase</keyword>
<accession>B1NMD7</accession>
<keyword evidence="3" id="KW-0028">Amino-acid biosynthesis</keyword>
<keyword evidence="2" id="KW-0032">Aminotransferase</keyword>
<dbReference type="NCBIfam" id="TIGR00707">
    <property type="entry name" value="argD"/>
    <property type="match status" value="1"/>
</dbReference>
<dbReference type="PANTHER" id="PTHR11986">
    <property type="entry name" value="AMINOTRANSFERASE CLASS III"/>
    <property type="match status" value="1"/>
</dbReference>
<evidence type="ECO:0000256" key="1">
    <source>
        <dbReference type="ARBA" id="ARBA00001933"/>
    </source>
</evidence>
<dbReference type="PANTHER" id="PTHR11986:SF79">
    <property type="entry name" value="ACETYLORNITHINE AMINOTRANSFERASE, MITOCHONDRIAL"/>
    <property type="match status" value="1"/>
</dbReference>
<dbReference type="Gene3D" id="3.90.1150.10">
    <property type="entry name" value="Aspartate Aminotransferase, domain 1"/>
    <property type="match status" value="1"/>
</dbReference>
<dbReference type="FunFam" id="3.40.640.10:FF:000004">
    <property type="entry name" value="Acetylornithine aminotransferase"/>
    <property type="match status" value="1"/>
</dbReference>
<dbReference type="Gene3D" id="3.40.640.10">
    <property type="entry name" value="Type I PLP-dependent aspartate aminotransferase-like (Major domain)"/>
    <property type="match status" value="1"/>
</dbReference>
<organism evidence="8">
    <name type="scientific">uncultured Acidobacteria bacterium cosmid p2H8</name>
    <dbReference type="NCBI Taxonomy" id="470733"/>
    <lineage>
        <taxon>Bacteria</taxon>
        <taxon>Pseudomonadati</taxon>
        <taxon>Acidobacteriota</taxon>
        <taxon>environmental samples</taxon>
    </lineage>
</organism>
<dbReference type="NCBIfam" id="NF002325">
    <property type="entry name" value="PRK01278.1"/>
    <property type="match status" value="1"/>
</dbReference>
<evidence type="ECO:0000256" key="5">
    <source>
        <dbReference type="ARBA" id="ARBA00022898"/>
    </source>
</evidence>
<dbReference type="CDD" id="cd00610">
    <property type="entry name" value="OAT_like"/>
    <property type="match status" value="1"/>
</dbReference>